<comment type="caution">
    <text evidence="3">The sequence shown here is derived from an EMBL/GenBank/DDBJ whole genome shotgun (WGS) entry which is preliminary data.</text>
</comment>
<feature type="transmembrane region" description="Helical" evidence="1">
    <location>
        <begin position="207"/>
        <end position="228"/>
    </location>
</feature>
<keyword evidence="1" id="KW-0472">Membrane</keyword>
<name>A0AAW0DIQ8_9AGAR</name>
<dbReference type="AlphaFoldDB" id="A0AAW0DIQ8"/>
<dbReference type="EMBL" id="JAWWNJ010000007">
    <property type="protein sequence ID" value="KAK7052475.1"/>
    <property type="molecule type" value="Genomic_DNA"/>
</dbReference>
<feature type="transmembrane region" description="Helical" evidence="1">
    <location>
        <begin position="92"/>
        <end position="111"/>
    </location>
</feature>
<dbReference type="PANTHER" id="PTHR40465:SF1">
    <property type="entry name" value="DUF6534 DOMAIN-CONTAINING PROTEIN"/>
    <property type="match status" value="1"/>
</dbReference>
<keyword evidence="1" id="KW-1133">Transmembrane helix</keyword>
<accession>A0AAW0DIQ8</accession>
<feature type="transmembrane region" description="Helical" evidence="1">
    <location>
        <begin position="14"/>
        <end position="40"/>
    </location>
</feature>
<gene>
    <name evidence="3" type="ORF">R3P38DRAFT_2685329</name>
</gene>
<proteinExistence type="predicted"/>
<feature type="domain" description="DUF6534" evidence="2">
    <location>
        <begin position="170"/>
        <end position="258"/>
    </location>
</feature>
<evidence type="ECO:0000259" key="2">
    <source>
        <dbReference type="Pfam" id="PF20152"/>
    </source>
</evidence>
<keyword evidence="1" id="KW-0812">Transmembrane</keyword>
<organism evidence="3 4">
    <name type="scientific">Favolaschia claudopus</name>
    <dbReference type="NCBI Taxonomy" id="2862362"/>
    <lineage>
        <taxon>Eukaryota</taxon>
        <taxon>Fungi</taxon>
        <taxon>Dikarya</taxon>
        <taxon>Basidiomycota</taxon>
        <taxon>Agaricomycotina</taxon>
        <taxon>Agaricomycetes</taxon>
        <taxon>Agaricomycetidae</taxon>
        <taxon>Agaricales</taxon>
        <taxon>Marasmiineae</taxon>
        <taxon>Mycenaceae</taxon>
        <taxon>Favolaschia</taxon>
    </lineage>
</organism>
<feature type="transmembrane region" description="Helical" evidence="1">
    <location>
        <begin position="52"/>
        <end position="72"/>
    </location>
</feature>
<evidence type="ECO:0000313" key="3">
    <source>
        <dbReference type="EMBL" id="KAK7052475.1"/>
    </source>
</evidence>
<evidence type="ECO:0000256" key="1">
    <source>
        <dbReference type="SAM" id="Phobius"/>
    </source>
</evidence>
<dbReference type="Pfam" id="PF20152">
    <property type="entry name" value="DUF6534"/>
    <property type="match status" value="1"/>
</dbReference>
<dbReference type="Proteomes" id="UP001362999">
    <property type="component" value="Unassembled WGS sequence"/>
</dbReference>
<dbReference type="InterPro" id="IPR045339">
    <property type="entry name" value="DUF6534"/>
</dbReference>
<feature type="transmembrane region" description="Helical" evidence="1">
    <location>
        <begin position="123"/>
        <end position="144"/>
    </location>
</feature>
<feature type="transmembrane region" description="Helical" evidence="1">
    <location>
        <begin position="164"/>
        <end position="186"/>
    </location>
</feature>
<keyword evidence="4" id="KW-1185">Reference proteome</keyword>
<sequence>MAPVKVPGVDIPELFGPIVLGFVWGSILYGMLIVQVYMYSQMFKKDMLGIRILVWVVFTLETIFTIFVNIAAWKDFGLGWGDLDSLIYIDWAWLPLPELNGILAALAQSFYMWRIYRLTKRWYIPLIISLPMFAQIIVSFWYGIGVSIHDVTFAHLSRFSPQITVWLVGAALCDLGITTALVITLWSQRKTTAFQKTGGVIDRLIRFSIETGALTSTAAILEVILWLAARQVNWHFTLFFTIGRLYSNMLMATLNIRSPLFQQDTSTMVSMPTSSFWAEPGQAKATGVGLRHGVHIGRTTETDVSDGPGTIIMSDFHDSQTNSAGKVDDKGYNSFNSV</sequence>
<evidence type="ECO:0000313" key="4">
    <source>
        <dbReference type="Proteomes" id="UP001362999"/>
    </source>
</evidence>
<dbReference type="PANTHER" id="PTHR40465">
    <property type="entry name" value="CHROMOSOME 1, WHOLE GENOME SHOTGUN SEQUENCE"/>
    <property type="match status" value="1"/>
</dbReference>
<reference evidence="3 4" key="1">
    <citation type="journal article" date="2024" name="J Genomics">
        <title>Draft genome sequencing and assembly of Favolaschia claudopus CIRM-BRFM 2984 isolated from oak limbs.</title>
        <authorList>
            <person name="Navarro D."/>
            <person name="Drula E."/>
            <person name="Chaduli D."/>
            <person name="Cazenave R."/>
            <person name="Ahrendt S."/>
            <person name="Wang J."/>
            <person name="Lipzen A."/>
            <person name="Daum C."/>
            <person name="Barry K."/>
            <person name="Grigoriev I.V."/>
            <person name="Favel A."/>
            <person name="Rosso M.N."/>
            <person name="Martin F."/>
        </authorList>
    </citation>
    <scope>NUCLEOTIDE SEQUENCE [LARGE SCALE GENOMIC DNA]</scope>
    <source>
        <strain evidence="3 4">CIRM-BRFM 2984</strain>
    </source>
</reference>
<protein>
    <recommendedName>
        <fullName evidence="2">DUF6534 domain-containing protein</fullName>
    </recommendedName>
</protein>